<evidence type="ECO:0000256" key="2">
    <source>
        <dbReference type="ARBA" id="ARBA00022598"/>
    </source>
</evidence>
<evidence type="ECO:0000313" key="5">
    <source>
        <dbReference type="EMBL" id="GAA3626441.1"/>
    </source>
</evidence>
<evidence type="ECO:0000256" key="1">
    <source>
        <dbReference type="ARBA" id="ARBA00022490"/>
    </source>
</evidence>
<dbReference type="Gene3D" id="3.40.50.720">
    <property type="entry name" value="NAD(P)-binding Rossmann-like Domain"/>
    <property type="match status" value="1"/>
</dbReference>
<dbReference type="SUPFAM" id="SSF53623">
    <property type="entry name" value="MurD-like peptide ligases, catalytic domain"/>
    <property type="match status" value="1"/>
</dbReference>
<dbReference type="RefSeq" id="WP_231484794.1">
    <property type="nucleotide sequence ID" value="NZ_BAAAZO010000009.1"/>
</dbReference>
<dbReference type="GO" id="GO:0016874">
    <property type="term" value="F:ligase activity"/>
    <property type="evidence" value="ECO:0007669"/>
    <property type="project" value="UniProtKB-KW"/>
</dbReference>
<sequence>MSDPRAHEWNGLRVVVAGIGISGFACADALLERGAQVVVVDHTDAGSRGERGTVLGMLGADIRLGAEHVTALPAVDGEPAQLLIVSPGWADDQPVLAGALAAGIPVWAEAELAWRLRPAGRPAPWLTVTGTRGKATTTTMLATMLAADGRRATSTGQAGTSLLESVLHPEPYDVLAVQLSAFQLRWSSSVQPLASVCLNVGPADTGSLAARGLVYRNTEIACVYNVADEATEQLVRDAEVIEGARAIGFSGGVPAVSMLGLVEDVLCDRAFVPQRATAAAELGTIDDVRTAGAGVLAAHNVLNALAAASLARAFGVVPSAVRDGLRHYYPLPHRLNLLQKTNDVDWVDDSSATDAYAAAAGLASFASVVWIAGGYGPAPDDLDAVVEKYAARLRGVVLLPGDGTSALREALGRHAPDVPVLDAAVTETGGMPEIEPVMRSAVERAGDLARPGDTVLYSPVLAAREGEPFSARGQAFALALKDVPA</sequence>
<evidence type="ECO:0000256" key="3">
    <source>
        <dbReference type="ARBA" id="ARBA00022741"/>
    </source>
</evidence>
<keyword evidence="3" id="KW-0547">Nucleotide-binding</keyword>
<dbReference type="PANTHER" id="PTHR43692:SF1">
    <property type="entry name" value="UDP-N-ACETYLMURAMOYLALANINE--D-GLUTAMATE LIGASE"/>
    <property type="match status" value="1"/>
</dbReference>
<organism evidence="5 6">
    <name type="scientific">Kineosporia mesophila</name>
    <dbReference type="NCBI Taxonomy" id="566012"/>
    <lineage>
        <taxon>Bacteria</taxon>
        <taxon>Bacillati</taxon>
        <taxon>Actinomycetota</taxon>
        <taxon>Actinomycetes</taxon>
        <taxon>Kineosporiales</taxon>
        <taxon>Kineosporiaceae</taxon>
        <taxon>Kineosporia</taxon>
    </lineage>
</organism>
<gene>
    <name evidence="5" type="primary">murD_2</name>
    <name evidence="5" type="ORF">GCM10022223_49630</name>
</gene>
<accession>A0ABP7A7S8</accession>
<dbReference type="Gene3D" id="3.40.1190.10">
    <property type="entry name" value="Mur-like, catalytic domain"/>
    <property type="match status" value="1"/>
</dbReference>
<dbReference type="InterPro" id="IPR036615">
    <property type="entry name" value="Mur_ligase_C_dom_sf"/>
</dbReference>
<dbReference type="Gene3D" id="3.90.190.20">
    <property type="entry name" value="Mur ligase, C-terminal domain"/>
    <property type="match status" value="1"/>
</dbReference>
<protein>
    <submittedName>
        <fullName evidence="5">UDP-N-acetylmuramoyl-L-alanine--D-glutamate ligase</fullName>
    </submittedName>
</protein>
<dbReference type="Pfam" id="PF21799">
    <property type="entry name" value="MurD-like_N"/>
    <property type="match status" value="1"/>
</dbReference>
<comment type="caution">
    <text evidence="5">The sequence shown here is derived from an EMBL/GenBank/DDBJ whole genome shotgun (WGS) entry which is preliminary data.</text>
</comment>
<dbReference type="PROSITE" id="PS51257">
    <property type="entry name" value="PROKAR_LIPOPROTEIN"/>
    <property type="match status" value="1"/>
</dbReference>
<dbReference type="PANTHER" id="PTHR43692">
    <property type="entry name" value="UDP-N-ACETYLMURAMOYLALANINE--D-GLUTAMATE LIGASE"/>
    <property type="match status" value="1"/>
</dbReference>
<dbReference type="SUPFAM" id="SSF53244">
    <property type="entry name" value="MurD-like peptide ligases, peptide-binding domain"/>
    <property type="match status" value="1"/>
</dbReference>
<name>A0ABP7A7S8_9ACTN</name>
<keyword evidence="4" id="KW-0067">ATP-binding</keyword>
<reference evidence="6" key="1">
    <citation type="journal article" date="2019" name="Int. J. Syst. Evol. Microbiol.">
        <title>The Global Catalogue of Microorganisms (GCM) 10K type strain sequencing project: providing services to taxonomists for standard genome sequencing and annotation.</title>
        <authorList>
            <consortium name="The Broad Institute Genomics Platform"/>
            <consortium name="The Broad Institute Genome Sequencing Center for Infectious Disease"/>
            <person name="Wu L."/>
            <person name="Ma J."/>
        </authorList>
    </citation>
    <scope>NUCLEOTIDE SEQUENCE [LARGE SCALE GENOMIC DNA]</scope>
    <source>
        <strain evidence="6">JCM 16902</strain>
    </source>
</reference>
<dbReference type="EMBL" id="BAAAZO010000009">
    <property type="protein sequence ID" value="GAA3626441.1"/>
    <property type="molecule type" value="Genomic_DNA"/>
</dbReference>
<proteinExistence type="predicted"/>
<dbReference type="SUPFAM" id="SSF51984">
    <property type="entry name" value="MurCD N-terminal domain"/>
    <property type="match status" value="1"/>
</dbReference>
<keyword evidence="1" id="KW-0963">Cytoplasm</keyword>
<evidence type="ECO:0000256" key="4">
    <source>
        <dbReference type="ARBA" id="ARBA00022840"/>
    </source>
</evidence>
<keyword evidence="6" id="KW-1185">Reference proteome</keyword>
<dbReference type="InterPro" id="IPR005762">
    <property type="entry name" value="MurD"/>
</dbReference>
<dbReference type="Proteomes" id="UP001501074">
    <property type="component" value="Unassembled WGS sequence"/>
</dbReference>
<dbReference type="InterPro" id="IPR036565">
    <property type="entry name" value="Mur-like_cat_sf"/>
</dbReference>
<keyword evidence="2 5" id="KW-0436">Ligase</keyword>
<evidence type="ECO:0000313" key="6">
    <source>
        <dbReference type="Proteomes" id="UP001501074"/>
    </source>
</evidence>